<dbReference type="EMBL" id="WHLY01000004">
    <property type="protein sequence ID" value="MPR37224.1"/>
    <property type="molecule type" value="Genomic_DNA"/>
</dbReference>
<protein>
    <submittedName>
        <fullName evidence="1">Uncharacterized protein</fullName>
    </submittedName>
</protein>
<gene>
    <name evidence="1" type="ORF">GBK04_28780</name>
</gene>
<accession>A0A7C9FBY8</accession>
<keyword evidence="2" id="KW-1185">Reference proteome</keyword>
<comment type="caution">
    <text evidence="1">The sequence shown here is derived from an EMBL/GenBank/DDBJ whole genome shotgun (WGS) entry which is preliminary data.</text>
</comment>
<name>A0A7C9FBY8_9BACT</name>
<organism evidence="1 2">
    <name type="scientific">Salmonirosea aquatica</name>
    <dbReference type="NCBI Taxonomy" id="2654236"/>
    <lineage>
        <taxon>Bacteria</taxon>
        <taxon>Pseudomonadati</taxon>
        <taxon>Bacteroidota</taxon>
        <taxon>Cytophagia</taxon>
        <taxon>Cytophagales</taxon>
        <taxon>Spirosomataceae</taxon>
        <taxon>Salmonirosea</taxon>
    </lineage>
</organism>
<reference evidence="1 2" key="1">
    <citation type="submission" date="2019-10" db="EMBL/GenBank/DDBJ databases">
        <title>Draft Genome Sequence of Cytophagaceae sp. SJW1-29.</title>
        <authorList>
            <person name="Choi A."/>
        </authorList>
    </citation>
    <scope>NUCLEOTIDE SEQUENCE [LARGE SCALE GENOMIC DNA]</scope>
    <source>
        <strain evidence="1 2">SJW1-29</strain>
    </source>
</reference>
<dbReference type="AlphaFoldDB" id="A0A7C9FBY8"/>
<proteinExistence type="predicted"/>
<dbReference type="RefSeq" id="WP_152766543.1">
    <property type="nucleotide sequence ID" value="NZ_WHLY01000004.1"/>
</dbReference>
<evidence type="ECO:0000313" key="2">
    <source>
        <dbReference type="Proteomes" id="UP000479293"/>
    </source>
</evidence>
<sequence>MSEDIFSSNRQYKVSFDSYEMRMSHWIDQPSLIRESDSACLFSINTDDWSAWEVSWLDESTVTLVMRKYPGLIDCTIELNIATNEGQAISRRASVVGSFSSVKEWVLGLT</sequence>
<evidence type="ECO:0000313" key="1">
    <source>
        <dbReference type="EMBL" id="MPR37224.1"/>
    </source>
</evidence>
<dbReference type="Proteomes" id="UP000479293">
    <property type="component" value="Unassembled WGS sequence"/>
</dbReference>